<keyword evidence="4" id="KW-0503">Monooxygenase</keyword>
<dbReference type="GO" id="GO:0020037">
    <property type="term" value="F:heme binding"/>
    <property type="evidence" value="ECO:0007669"/>
    <property type="project" value="InterPro"/>
</dbReference>
<evidence type="ECO:0000313" key="4">
    <source>
        <dbReference type="EMBL" id="KAF2249924.1"/>
    </source>
</evidence>
<dbReference type="EMBL" id="ML987194">
    <property type="protein sequence ID" value="KAF2249924.1"/>
    <property type="molecule type" value="Genomic_DNA"/>
</dbReference>
<dbReference type="GeneID" id="54582140"/>
<dbReference type="InterPro" id="IPR036396">
    <property type="entry name" value="Cyt_P450_sf"/>
</dbReference>
<comment type="similarity">
    <text evidence="1">Belongs to the cytochrome P450 family.</text>
</comment>
<sequence>MALAAVLLTILALPIGLCAWSAWSLSVNRAKVDKVGLPIFTRWIALTNPFWMMFGSSIVRRCRALGIGTPNFWRFYMFAWEANDRYRIHQELGKVFMQVTPGGNWVSISDPEVIDDIIRRPKDFRRNMDQFEVVNVYGKNLSTTDGDEWKKHRKVTAVTFTEKNNELVWRQTLAQAKGMLEYWIEHQPIRTLGEDTKVFTLNVLAAAVFNKSYPFEGSAAATTGAHARDESYEYRDSMSKLLNYVIPIYIFGEKGLKAWWVPKSWKQAGEAVSTFRSYVMALINEERDNMSRGIQDNQNLVAALVRACAAEGEDEPSHSEKPRKLTLTEQEIISNLFVFGFAGNDTTAVSLTHLITFLAAHPQSQDWIAEEARYYLPKDDPTQWSYSTFPKLKRCLAVMMESLRLCHPLGQLVKITSEAQTIKVDGRTHTIPAGTSIHLSMSAIHTDPRLWGSDSMQFNPRRFISRPTDTAHGLENETLASDTSAHFLPWAYGQRVCPGKRFSQVETVAAIAVLFRNHTVEPLPMKGESMEQARKRIFEAGLDIEHEGRILHEMRDPASVGLVWKRRSG</sequence>
<dbReference type="Pfam" id="PF00067">
    <property type="entry name" value="p450"/>
    <property type="match status" value="1"/>
</dbReference>
<comment type="cofactor">
    <cofactor evidence="2">
        <name>heme</name>
        <dbReference type="ChEBI" id="CHEBI:30413"/>
    </cofactor>
</comment>
<gene>
    <name evidence="4" type="ORF">BU26DRAFT_518429</name>
</gene>
<dbReference type="GO" id="GO:0004497">
    <property type="term" value="F:monooxygenase activity"/>
    <property type="evidence" value="ECO:0007669"/>
    <property type="project" value="UniProtKB-KW"/>
</dbReference>
<dbReference type="PRINTS" id="PR00385">
    <property type="entry name" value="P450"/>
</dbReference>
<keyword evidence="3" id="KW-0732">Signal</keyword>
<feature type="binding site" description="axial binding residue" evidence="2">
    <location>
        <position position="497"/>
    </location>
    <ligand>
        <name>heme</name>
        <dbReference type="ChEBI" id="CHEBI:30413"/>
    </ligand>
    <ligandPart>
        <name>Fe</name>
        <dbReference type="ChEBI" id="CHEBI:18248"/>
    </ligandPart>
</feature>
<dbReference type="AlphaFoldDB" id="A0A6A6IH51"/>
<evidence type="ECO:0000256" key="3">
    <source>
        <dbReference type="SAM" id="SignalP"/>
    </source>
</evidence>
<feature type="chain" id="PRO_5025404273" evidence="3">
    <location>
        <begin position="20"/>
        <end position="569"/>
    </location>
</feature>
<feature type="signal peptide" evidence="3">
    <location>
        <begin position="1"/>
        <end position="19"/>
    </location>
</feature>
<dbReference type="PRINTS" id="PR00463">
    <property type="entry name" value="EP450I"/>
</dbReference>
<dbReference type="PANTHER" id="PTHR24305:SF166">
    <property type="entry name" value="CYTOCHROME P450 12A4, MITOCHONDRIAL-RELATED"/>
    <property type="match status" value="1"/>
</dbReference>
<dbReference type="RefSeq" id="XP_033684928.1">
    <property type="nucleotide sequence ID" value="XM_033828810.1"/>
</dbReference>
<dbReference type="InterPro" id="IPR002401">
    <property type="entry name" value="Cyt_P450_E_grp-I"/>
</dbReference>
<proteinExistence type="inferred from homology"/>
<reference evidence="4" key="1">
    <citation type="journal article" date="2020" name="Stud. Mycol.">
        <title>101 Dothideomycetes genomes: a test case for predicting lifestyles and emergence of pathogens.</title>
        <authorList>
            <person name="Haridas S."/>
            <person name="Albert R."/>
            <person name="Binder M."/>
            <person name="Bloem J."/>
            <person name="Labutti K."/>
            <person name="Salamov A."/>
            <person name="Andreopoulos B."/>
            <person name="Baker S."/>
            <person name="Barry K."/>
            <person name="Bills G."/>
            <person name="Bluhm B."/>
            <person name="Cannon C."/>
            <person name="Castanera R."/>
            <person name="Culley D."/>
            <person name="Daum C."/>
            <person name="Ezra D."/>
            <person name="Gonzalez J."/>
            <person name="Henrissat B."/>
            <person name="Kuo A."/>
            <person name="Liang C."/>
            <person name="Lipzen A."/>
            <person name="Lutzoni F."/>
            <person name="Magnuson J."/>
            <person name="Mondo S."/>
            <person name="Nolan M."/>
            <person name="Ohm R."/>
            <person name="Pangilinan J."/>
            <person name="Park H.-J."/>
            <person name="Ramirez L."/>
            <person name="Alfaro M."/>
            <person name="Sun H."/>
            <person name="Tritt A."/>
            <person name="Yoshinaga Y."/>
            <person name="Zwiers L.-H."/>
            <person name="Turgeon B."/>
            <person name="Goodwin S."/>
            <person name="Spatafora J."/>
            <person name="Crous P."/>
            <person name="Grigoriev I."/>
        </authorList>
    </citation>
    <scope>NUCLEOTIDE SEQUENCE</scope>
    <source>
        <strain evidence="4">CBS 122368</strain>
    </source>
</reference>
<dbReference type="OrthoDB" id="1470350at2759"/>
<dbReference type="GO" id="GO:0005506">
    <property type="term" value="F:iron ion binding"/>
    <property type="evidence" value="ECO:0007669"/>
    <property type="project" value="InterPro"/>
</dbReference>
<organism evidence="4 5">
    <name type="scientific">Trematosphaeria pertusa</name>
    <dbReference type="NCBI Taxonomy" id="390896"/>
    <lineage>
        <taxon>Eukaryota</taxon>
        <taxon>Fungi</taxon>
        <taxon>Dikarya</taxon>
        <taxon>Ascomycota</taxon>
        <taxon>Pezizomycotina</taxon>
        <taxon>Dothideomycetes</taxon>
        <taxon>Pleosporomycetidae</taxon>
        <taxon>Pleosporales</taxon>
        <taxon>Massarineae</taxon>
        <taxon>Trematosphaeriaceae</taxon>
        <taxon>Trematosphaeria</taxon>
    </lineage>
</organism>
<dbReference type="SUPFAM" id="SSF48264">
    <property type="entry name" value="Cytochrome P450"/>
    <property type="match status" value="1"/>
</dbReference>
<keyword evidence="2" id="KW-0408">Iron</keyword>
<dbReference type="InterPro" id="IPR001128">
    <property type="entry name" value="Cyt_P450"/>
</dbReference>
<name>A0A6A6IH51_9PLEO</name>
<keyword evidence="2" id="KW-0479">Metal-binding</keyword>
<dbReference type="PANTHER" id="PTHR24305">
    <property type="entry name" value="CYTOCHROME P450"/>
    <property type="match status" value="1"/>
</dbReference>
<accession>A0A6A6IH51</accession>
<keyword evidence="2" id="KW-0349">Heme</keyword>
<dbReference type="CDD" id="cd11070">
    <property type="entry name" value="CYP56-like"/>
    <property type="match status" value="1"/>
</dbReference>
<dbReference type="InterPro" id="IPR050121">
    <property type="entry name" value="Cytochrome_P450_monoxygenase"/>
</dbReference>
<evidence type="ECO:0000256" key="2">
    <source>
        <dbReference type="PIRSR" id="PIRSR602401-1"/>
    </source>
</evidence>
<keyword evidence="4" id="KW-0560">Oxidoreductase</keyword>
<evidence type="ECO:0000313" key="5">
    <source>
        <dbReference type="Proteomes" id="UP000800094"/>
    </source>
</evidence>
<dbReference type="Proteomes" id="UP000800094">
    <property type="component" value="Unassembled WGS sequence"/>
</dbReference>
<evidence type="ECO:0000256" key="1">
    <source>
        <dbReference type="ARBA" id="ARBA00010617"/>
    </source>
</evidence>
<dbReference type="Gene3D" id="1.10.630.10">
    <property type="entry name" value="Cytochrome P450"/>
    <property type="match status" value="1"/>
</dbReference>
<dbReference type="GO" id="GO:0016705">
    <property type="term" value="F:oxidoreductase activity, acting on paired donors, with incorporation or reduction of molecular oxygen"/>
    <property type="evidence" value="ECO:0007669"/>
    <property type="project" value="InterPro"/>
</dbReference>
<keyword evidence="5" id="KW-1185">Reference proteome</keyword>
<protein>
    <submittedName>
        <fullName evidence="4">Cytochrome P450 monooxygenase-like protein</fullName>
    </submittedName>
</protein>